<organism evidence="2 3">
    <name type="scientific">Rhizopus oryzae</name>
    <name type="common">Mucormycosis agent</name>
    <name type="synonym">Rhizopus arrhizus var. delemar</name>
    <dbReference type="NCBI Taxonomy" id="64495"/>
    <lineage>
        <taxon>Eukaryota</taxon>
        <taxon>Fungi</taxon>
        <taxon>Fungi incertae sedis</taxon>
        <taxon>Mucoromycota</taxon>
        <taxon>Mucoromycotina</taxon>
        <taxon>Mucoromycetes</taxon>
        <taxon>Mucorales</taxon>
        <taxon>Mucorineae</taxon>
        <taxon>Rhizopodaceae</taxon>
        <taxon>Rhizopus</taxon>
    </lineage>
</organism>
<protein>
    <recommendedName>
        <fullName evidence="1">Reverse transcriptase domain-containing protein</fullName>
    </recommendedName>
</protein>
<dbReference type="OrthoDB" id="2287349at2759"/>
<dbReference type="Pfam" id="PF00078">
    <property type="entry name" value="RVT_1"/>
    <property type="match status" value="1"/>
</dbReference>
<reference evidence="2" key="1">
    <citation type="journal article" date="2020" name="Microb. Genom.">
        <title>Genetic diversity of clinical and environmental Mucorales isolates obtained from an investigation of mucormycosis cases among solid organ transplant recipients.</title>
        <authorList>
            <person name="Nguyen M.H."/>
            <person name="Kaul D."/>
            <person name="Muto C."/>
            <person name="Cheng S.J."/>
            <person name="Richter R.A."/>
            <person name="Bruno V.M."/>
            <person name="Liu G."/>
            <person name="Beyhan S."/>
            <person name="Sundermann A.J."/>
            <person name="Mounaud S."/>
            <person name="Pasculle A.W."/>
            <person name="Nierman W.C."/>
            <person name="Driscoll E."/>
            <person name="Cumbie R."/>
            <person name="Clancy C.J."/>
            <person name="Dupont C.L."/>
        </authorList>
    </citation>
    <scope>NUCLEOTIDE SEQUENCE</scope>
    <source>
        <strain evidence="2">GL16</strain>
    </source>
</reference>
<comment type="caution">
    <text evidence="2">The sequence shown here is derived from an EMBL/GenBank/DDBJ whole genome shotgun (WGS) entry which is preliminary data.</text>
</comment>
<dbReference type="InterPro" id="IPR043502">
    <property type="entry name" value="DNA/RNA_pol_sf"/>
</dbReference>
<name>A0A9P7C314_RHIOR</name>
<dbReference type="CDD" id="cd01650">
    <property type="entry name" value="RT_nLTR_like"/>
    <property type="match status" value="1"/>
</dbReference>
<feature type="domain" description="Reverse transcriptase" evidence="1">
    <location>
        <begin position="114"/>
        <end position="344"/>
    </location>
</feature>
<gene>
    <name evidence="2" type="ORF">G6F51_012588</name>
</gene>
<evidence type="ECO:0000313" key="3">
    <source>
        <dbReference type="Proteomes" id="UP000717996"/>
    </source>
</evidence>
<proteinExistence type="predicted"/>
<evidence type="ECO:0000259" key="1">
    <source>
        <dbReference type="PROSITE" id="PS50878"/>
    </source>
</evidence>
<evidence type="ECO:0000313" key="2">
    <source>
        <dbReference type="EMBL" id="KAG1533482.1"/>
    </source>
</evidence>
<dbReference type="PANTHER" id="PTHR31635">
    <property type="entry name" value="REVERSE TRANSCRIPTASE DOMAIN-CONTAINING PROTEIN-RELATED"/>
    <property type="match status" value="1"/>
</dbReference>
<sequence>MIPSLIHPVTKALCSSRADMLDAASTFYADMYSPDPVDHDAIESLLSDLPSSLRLSSIDQNSLSSPIVFDDILEGVARCPSRSSPGTDGLPYELLRLIITHPECRDITLAVYNDALSHVIFPPSWLETSVSLIPKKGSLSDLKNWRPISLINTDAKLVMDYAKSTNSKALGLLLDQEKAYDRVHPDYLQKVLTHFGFPPSFVQSVLGLFFGTQLRLNINGFLSNPVHQRRGLRQGDPLSPMLFNLAFEPLLRKILNDPLYNGFSTPRAPPSCISDNLLQPIKLLAYADDVLCLLKDPSDLSRLQTHLDTYSQASNAKVNFHKTEALSLSRSRITSSSIWHGPLLSHRISRWHDCHSANPVIYLGYPLYTSTAQRDSYLAGLLHKINTACVLHSHRSLSVRGRATIVNSLILSKLWHVLRVTSVPRAFLEKVKSAVGAFLTRRMFPRISMATLCLPRTLGGLGVLDPVTQQSALQLRWILPLLSLSPPSISSDDDSSTALSHSIVLPLLIQYLLFNLDQWVKRPRTVYSFGFSKFDLQWVEKWFQCEIFADKNLRIKRR</sequence>
<dbReference type="InterPro" id="IPR000477">
    <property type="entry name" value="RT_dom"/>
</dbReference>
<dbReference type="AlphaFoldDB" id="A0A9P7C314"/>
<dbReference type="EMBL" id="JAANIT010003827">
    <property type="protein sequence ID" value="KAG1533482.1"/>
    <property type="molecule type" value="Genomic_DNA"/>
</dbReference>
<dbReference type="Proteomes" id="UP000717996">
    <property type="component" value="Unassembled WGS sequence"/>
</dbReference>
<dbReference type="SUPFAM" id="SSF56672">
    <property type="entry name" value="DNA/RNA polymerases"/>
    <property type="match status" value="1"/>
</dbReference>
<dbReference type="PROSITE" id="PS50878">
    <property type="entry name" value="RT_POL"/>
    <property type="match status" value="1"/>
</dbReference>
<dbReference type="PANTHER" id="PTHR31635:SF196">
    <property type="entry name" value="REVERSE TRANSCRIPTASE DOMAIN-CONTAINING PROTEIN-RELATED"/>
    <property type="match status" value="1"/>
</dbReference>
<accession>A0A9P7C314</accession>